<dbReference type="PANTHER" id="PTHR43429">
    <property type="entry name" value="PYRIDINE NUCLEOTIDE-DISULFIDE OXIDOREDUCTASE DOMAIN-CONTAINING"/>
    <property type="match status" value="1"/>
</dbReference>
<accession>A0A7J2TJC2</accession>
<evidence type="ECO:0000259" key="7">
    <source>
        <dbReference type="Pfam" id="PF02852"/>
    </source>
</evidence>
<dbReference type="Pfam" id="PF07992">
    <property type="entry name" value="Pyr_redox_2"/>
    <property type="match status" value="1"/>
</dbReference>
<dbReference type="InterPro" id="IPR036188">
    <property type="entry name" value="FAD/NAD-bd_sf"/>
</dbReference>
<dbReference type="InterPro" id="IPR023753">
    <property type="entry name" value="FAD/NAD-binding_dom"/>
</dbReference>
<dbReference type="PRINTS" id="PR00368">
    <property type="entry name" value="FADPNR"/>
</dbReference>
<evidence type="ECO:0000256" key="6">
    <source>
        <dbReference type="ARBA" id="ARBA00023284"/>
    </source>
</evidence>
<dbReference type="InterPro" id="IPR016156">
    <property type="entry name" value="FAD/NAD-linked_Rdtase_dimer_sf"/>
</dbReference>
<comment type="similarity">
    <text evidence="2">Belongs to the class-III pyridine nucleotide-disulfide oxidoreductase family.</text>
</comment>
<keyword evidence="4" id="KW-0274">FAD</keyword>
<dbReference type="AlphaFoldDB" id="A0A7J2TJC2"/>
<keyword evidence="5" id="KW-0560">Oxidoreductase</keyword>
<comment type="cofactor">
    <cofactor evidence="1">
        <name>FAD</name>
        <dbReference type="ChEBI" id="CHEBI:57692"/>
    </cofactor>
</comment>
<proteinExistence type="inferred from homology"/>
<evidence type="ECO:0000259" key="8">
    <source>
        <dbReference type="Pfam" id="PF07992"/>
    </source>
</evidence>
<protein>
    <submittedName>
        <fullName evidence="9">CoA-disulfide reductase</fullName>
    </submittedName>
</protein>
<dbReference type="Pfam" id="PF02852">
    <property type="entry name" value="Pyr_redox_dim"/>
    <property type="match status" value="1"/>
</dbReference>
<dbReference type="Gene3D" id="3.50.50.60">
    <property type="entry name" value="FAD/NAD(P)-binding domain"/>
    <property type="match status" value="3"/>
</dbReference>
<comment type="caution">
    <text evidence="9">The sequence shown here is derived from an EMBL/GenBank/DDBJ whole genome shotgun (WGS) entry which is preliminary data.</text>
</comment>
<evidence type="ECO:0000256" key="1">
    <source>
        <dbReference type="ARBA" id="ARBA00001974"/>
    </source>
</evidence>
<organism evidence="9">
    <name type="scientific">Archaeoglobus fulgidus</name>
    <dbReference type="NCBI Taxonomy" id="2234"/>
    <lineage>
        <taxon>Archaea</taxon>
        <taxon>Methanobacteriati</taxon>
        <taxon>Methanobacteriota</taxon>
        <taxon>Archaeoglobi</taxon>
        <taxon>Archaeoglobales</taxon>
        <taxon>Archaeoglobaceae</taxon>
        <taxon>Archaeoglobus</taxon>
    </lineage>
</organism>
<dbReference type="GO" id="GO:0016491">
    <property type="term" value="F:oxidoreductase activity"/>
    <property type="evidence" value="ECO:0007669"/>
    <property type="project" value="UniProtKB-KW"/>
</dbReference>
<evidence type="ECO:0000313" key="9">
    <source>
        <dbReference type="EMBL" id="HEH35690.1"/>
    </source>
</evidence>
<feature type="domain" description="FAD/NAD(P)-binding" evidence="8">
    <location>
        <begin position="2"/>
        <end position="294"/>
    </location>
</feature>
<dbReference type="PANTHER" id="PTHR43429:SF1">
    <property type="entry name" value="NAD(P)H SULFUR OXIDOREDUCTASE (COA-DEPENDENT)"/>
    <property type="match status" value="1"/>
</dbReference>
<evidence type="ECO:0000256" key="3">
    <source>
        <dbReference type="ARBA" id="ARBA00022630"/>
    </source>
</evidence>
<evidence type="ECO:0000256" key="2">
    <source>
        <dbReference type="ARBA" id="ARBA00009130"/>
    </source>
</evidence>
<gene>
    <name evidence="9" type="ORF">ENP88_06030</name>
</gene>
<name>A0A7J2TJC2_ARCFL</name>
<dbReference type="EMBL" id="DSLA01000095">
    <property type="protein sequence ID" value="HEH35690.1"/>
    <property type="molecule type" value="Genomic_DNA"/>
</dbReference>
<dbReference type="SUPFAM" id="SSF51905">
    <property type="entry name" value="FAD/NAD(P)-binding domain"/>
    <property type="match status" value="1"/>
</dbReference>
<dbReference type="InterPro" id="IPR050260">
    <property type="entry name" value="FAD-bd_OxRdtase"/>
</dbReference>
<evidence type="ECO:0000256" key="4">
    <source>
        <dbReference type="ARBA" id="ARBA00022827"/>
    </source>
</evidence>
<keyword evidence="3" id="KW-0285">Flavoprotein</keyword>
<dbReference type="InterPro" id="IPR004099">
    <property type="entry name" value="Pyr_nucl-diS_OxRdtase_dimer"/>
</dbReference>
<keyword evidence="6" id="KW-0676">Redox-active center</keyword>
<dbReference type="PRINTS" id="PR00411">
    <property type="entry name" value="PNDRDTASEI"/>
</dbReference>
<reference evidence="9" key="1">
    <citation type="journal article" date="2020" name="mSystems">
        <title>Genome- and Community-Level Interaction Insights into Carbon Utilization and Element Cycling Functions of Hydrothermarchaeota in Hydrothermal Sediment.</title>
        <authorList>
            <person name="Zhou Z."/>
            <person name="Liu Y."/>
            <person name="Xu W."/>
            <person name="Pan J."/>
            <person name="Luo Z.H."/>
            <person name="Li M."/>
        </authorList>
    </citation>
    <scope>NUCLEOTIDE SEQUENCE [LARGE SCALE GENOMIC DNA]</scope>
    <source>
        <strain evidence="9">SpSt-26</strain>
    </source>
</reference>
<sequence>MNIAIIGGGAAGMTAASRVKALRPDWNVMVFERTGFVSHAPCGIPFYVSGFVEYLEELCTYDVNYFRSERGIDVHTNAKVFEVGDGYLIAEENGKERRYEWDKLLFATGSKARGLNAKYEELEGILSVNDNIMNAERVKREALKSENIVIIGSGYIGVEMAEAITRLGKKVTVIEMAERPLPEYDAEIAAILKAEMEKFVNLRLGERVVAFEGKDRVEKVLTNKSEYKCDMAIVAVGIRPNTEIAKGFVELGKSGAIKTNSRMETSRENVYAAGDCAESINIVTGKPDWIPLATPANKMGYVAGVNMAGYELHYPGSLKSQITSFYELEIGKAGLSEHEAIREGYEVISSFITTKSNARYFIDGLIHLKVVADRSGKLLGIQAAGKGVAMRIYAASALLYRGSNVRDLFFTDFPYYPPVSRVWDPLVVAARNLFRKIGIP</sequence>
<dbReference type="SUPFAM" id="SSF55424">
    <property type="entry name" value="FAD/NAD-linked reductases, dimerisation (C-terminal) domain"/>
    <property type="match status" value="1"/>
</dbReference>
<feature type="domain" description="Pyridine nucleotide-disulphide oxidoreductase dimerisation" evidence="7">
    <location>
        <begin position="323"/>
        <end position="422"/>
    </location>
</feature>
<evidence type="ECO:0000256" key="5">
    <source>
        <dbReference type="ARBA" id="ARBA00023002"/>
    </source>
</evidence>